<sequence length="203" mass="22897">MEEIKEKMPSMHCLKESVLNIQINMLMRKGFPLFTLFDDALTRIISAGFIDKWVMDEMEDKKRSSRQQEDYDSWIEFEDLIPAFYDCGGVPGGLYRLRHLSQPQAEQTFFGLAASTLAAQHLQLLVTMSSTFFGSDSAFSDKHAQPLPPLDEQLTQQSQHAEQEQHGQLRLLGRQQLQLQPAVQHPGSLGSTISKLPAACDSD</sequence>
<name>A0AAV8YDM3_9CUCU</name>
<dbReference type="AlphaFoldDB" id="A0AAV8YDM3"/>
<organism evidence="2 3">
    <name type="scientific">Aromia moschata</name>
    <dbReference type="NCBI Taxonomy" id="1265417"/>
    <lineage>
        <taxon>Eukaryota</taxon>
        <taxon>Metazoa</taxon>
        <taxon>Ecdysozoa</taxon>
        <taxon>Arthropoda</taxon>
        <taxon>Hexapoda</taxon>
        <taxon>Insecta</taxon>
        <taxon>Pterygota</taxon>
        <taxon>Neoptera</taxon>
        <taxon>Endopterygota</taxon>
        <taxon>Coleoptera</taxon>
        <taxon>Polyphaga</taxon>
        <taxon>Cucujiformia</taxon>
        <taxon>Chrysomeloidea</taxon>
        <taxon>Cerambycidae</taxon>
        <taxon>Cerambycinae</taxon>
        <taxon>Callichromatini</taxon>
        <taxon>Aromia</taxon>
    </lineage>
</organism>
<feature type="region of interest" description="Disordered" evidence="1">
    <location>
        <begin position="143"/>
        <end position="171"/>
    </location>
</feature>
<evidence type="ECO:0000313" key="2">
    <source>
        <dbReference type="EMBL" id="KAJ8948848.1"/>
    </source>
</evidence>
<evidence type="ECO:0000313" key="3">
    <source>
        <dbReference type="Proteomes" id="UP001162162"/>
    </source>
</evidence>
<dbReference type="EMBL" id="JAPWTK010000129">
    <property type="protein sequence ID" value="KAJ8948848.1"/>
    <property type="molecule type" value="Genomic_DNA"/>
</dbReference>
<protein>
    <submittedName>
        <fullName evidence="2">Uncharacterized protein</fullName>
    </submittedName>
</protein>
<gene>
    <name evidence="2" type="ORF">NQ318_013500</name>
</gene>
<dbReference type="Proteomes" id="UP001162162">
    <property type="component" value="Unassembled WGS sequence"/>
</dbReference>
<accession>A0AAV8YDM3</accession>
<reference evidence="2" key="1">
    <citation type="journal article" date="2023" name="Insect Mol. Biol.">
        <title>Genome sequencing provides insights into the evolution of gene families encoding plant cell wall-degrading enzymes in longhorned beetles.</title>
        <authorList>
            <person name="Shin N.R."/>
            <person name="Okamura Y."/>
            <person name="Kirsch R."/>
            <person name="Pauchet Y."/>
        </authorList>
    </citation>
    <scope>NUCLEOTIDE SEQUENCE</scope>
    <source>
        <strain evidence="2">AMC_N1</strain>
    </source>
</reference>
<keyword evidence="3" id="KW-1185">Reference proteome</keyword>
<proteinExistence type="predicted"/>
<evidence type="ECO:0000256" key="1">
    <source>
        <dbReference type="SAM" id="MobiDB-lite"/>
    </source>
</evidence>
<feature type="region of interest" description="Disordered" evidence="1">
    <location>
        <begin position="183"/>
        <end position="203"/>
    </location>
</feature>
<comment type="caution">
    <text evidence="2">The sequence shown here is derived from an EMBL/GenBank/DDBJ whole genome shotgun (WGS) entry which is preliminary data.</text>
</comment>